<name>A0A1G6Q5T7_9MICO</name>
<dbReference type="EMBL" id="FMYH01000004">
    <property type="protein sequence ID" value="SDC87678.1"/>
    <property type="molecule type" value="Genomic_DNA"/>
</dbReference>
<dbReference type="OrthoDB" id="262125at2"/>
<proteinExistence type="inferred from homology"/>
<dbReference type="AlphaFoldDB" id="A0A1G6Q5T7"/>
<gene>
    <name evidence="2" type="ORF">SAMN05216410_2450</name>
</gene>
<dbReference type="Gene3D" id="2.120.10.30">
    <property type="entry name" value="TolB, C-terminal domain"/>
    <property type="match status" value="1"/>
</dbReference>
<evidence type="ECO:0000256" key="1">
    <source>
        <dbReference type="ARBA" id="ARBA00009820"/>
    </source>
</evidence>
<dbReference type="STRING" id="1814289.SAMN05216410_2450"/>
<comment type="similarity">
    <text evidence="1">Belongs to the TolB family.</text>
</comment>
<protein>
    <submittedName>
        <fullName evidence="2">WD40-like Beta Propeller Repeat</fullName>
    </submittedName>
</protein>
<sequence>MPRQLRPGQRAEIYLLDVTSGHKTLRFSTDSILVEAPNWSPDGRSLIVNGDGHLFRLGVDTGPLEQIDLGDVPDINNDHVLSPDGRFAYVSSDDGHIYAVALTGTDTRRVTNDRGPDFRHYLHGISPDGTLLAYIGMQILDDGVRTNVYTVPAAGGQDIQLTDDDFPDDGAEFSPDGQWIYFNSERASTAPGHAQLFRMPAAGGTIEQLTDDERVNWFPHPAPDGRSLVYVSFPLGTLGHPADKDVIVRLRDEDGTIRDLDHLFGGQGTINVPSWEPNGTRIAFVAYPVDHAA</sequence>
<dbReference type="Proteomes" id="UP000199039">
    <property type="component" value="Unassembled WGS sequence"/>
</dbReference>
<dbReference type="PANTHER" id="PTHR36842:SF1">
    <property type="entry name" value="PROTEIN TOLB"/>
    <property type="match status" value="1"/>
</dbReference>
<dbReference type="RefSeq" id="WP_093183574.1">
    <property type="nucleotide sequence ID" value="NZ_FMYH01000004.1"/>
</dbReference>
<dbReference type="Pfam" id="PF07676">
    <property type="entry name" value="PD40"/>
    <property type="match status" value="2"/>
</dbReference>
<organism evidence="2 3">
    <name type="scientific">Sanguibacter gelidistatuariae</name>
    <dbReference type="NCBI Taxonomy" id="1814289"/>
    <lineage>
        <taxon>Bacteria</taxon>
        <taxon>Bacillati</taxon>
        <taxon>Actinomycetota</taxon>
        <taxon>Actinomycetes</taxon>
        <taxon>Micrococcales</taxon>
        <taxon>Sanguibacteraceae</taxon>
        <taxon>Sanguibacter</taxon>
    </lineage>
</organism>
<reference evidence="2 3" key="1">
    <citation type="submission" date="2016-09" db="EMBL/GenBank/DDBJ databases">
        <authorList>
            <person name="Capua I."/>
            <person name="De Benedictis P."/>
            <person name="Joannis T."/>
            <person name="Lombin L.H."/>
            <person name="Cattoli G."/>
        </authorList>
    </citation>
    <scope>NUCLEOTIDE SEQUENCE [LARGE SCALE GENOMIC DNA]</scope>
    <source>
        <strain evidence="2 3">ISLP-3</strain>
    </source>
</reference>
<dbReference type="InterPro" id="IPR011042">
    <property type="entry name" value="6-blade_b-propeller_TolB-like"/>
</dbReference>
<accession>A0A1G6Q5T7</accession>
<dbReference type="SUPFAM" id="SSF82171">
    <property type="entry name" value="DPP6 N-terminal domain-like"/>
    <property type="match status" value="1"/>
</dbReference>
<dbReference type="PANTHER" id="PTHR36842">
    <property type="entry name" value="PROTEIN TOLB HOMOLOG"/>
    <property type="match status" value="1"/>
</dbReference>
<keyword evidence="3" id="KW-1185">Reference proteome</keyword>
<evidence type="ECO:0000313" key="3">
    <source>
        <dbReference type="Proteomes" id="UP000199039"/>
    </source>
</evidence>
<evidence type="ECO:0000313" key="2">
    <source>
        <dbReference type="EMBL" id="SDC87678.1"/>
    </source>
</evidence>
<dbReference type="InterPro" id="IPR011659">
    <property type="entry name" value="WD40"/>
</dbReference>